<keyword evidence="2" id="KW-0560">Oxidoreductase</keyword>
<dbReference type="GO" id="GO:0004601">
    <property type="term" value="F:peroxidase activity"/>
    <property type="evidence" value="ECO:0007669"/>
    <property type="project" value="UniProtKB-KW"/>
</dbReference>
<keyword evidence="1" id="KW-0812">Transmembrane</keyword>
<keyword evidence="3" id="KW-1185">Reference proteome</keyword>
<dbReference type="EMBL" id="JAAIUW010000009">
    <property type="protein sequence ID" value="KAF7816846.1"/>
    <property type="molecule type" value="Genomic_DNA"/>
</dbReference>
<dbReference type="AlphaFoldDB" id="A0A834WEX9"/>
<reference evidence="2" key="1">
    <citation type="submission" date="2020-09" db="EMBL/GenBank/DDBJ databases">
        <title>Genome-Enabled Discovery of Anthraquinone Biosynthesis in Senna tora.</title>
        <authorList>
            <person name="Kang S.-H."/>
            <person name="Pandey R.P."/>
            <person name="Lee C.-M."/>
            <person name="Sim J.-S."/>
            <person name="Jeong J.-T."/>
            <person name="Choi B.-S."/>
            <person name="Jung M."/>
            <person name="Ginzburg D."/>
            <person name="Zhao K."/>
            <person name="Won S.Y."/>
            <person name="Oh T.-J."/>
            <person name="Yu Y."/>
            <person name="Kim N.-H."/>
            <person name="Lee O.R."/>
            <person name="Lee T.-H."/>
            <person name="Bashyal P."/>
            <person name="Kim T.-S."/>
            <person name="Lee W.-H."/>
            <person name="Kawkins C."/>
            <person name="Kim C.-K."/>
            <person name="Kim J.S."/>
            <person name="Ahn B.O."/>
            <person name="Rhee S.Y."/>
            <person name="Sohng J.K."/>
        </authorList>
    </citation>
    <scope>NUCLEOTIDE SEQUENCE</scope>
    <source>
        <tissue evidence="2">Leaf</tissue>
    </source>
</reference>
<evidence type="ECO:0000313" key="3">
    <source>
        <dbReference type="Proteomes" id="UP000634136"/>
    </source>
</evidence>
<sequence>MQRELSDAMKQKIRAEYEAVGGSPDKPLQSNYFLNIMIIIAVLALLTSLLGN</sequence>
<keyword evidence="1" id="KW-1133">Transmembrane helix</keyword>
<organism evidence="2 3">
    <name type="scientific">Senna tora</name>
    <dbReference type="NCBI Taxonomy" id="362788"/>
    <lineage>
        <taxon>Eukaryota</taxon>
        <taxon>Viridiplantae</taxon>
        <taxon>Streptophyta</taxon>
        <taxon>Embryophyta</taxon>
        <taxon>Tracheophyta</taxon>
        <taxon>Spermatophyta</taxon>
        <taxon>Magnoliopsida</taxon>
        <taxon>eudicotyledons</taxon>
        <taxon>Gunneridae</taxon>
        <taxon>Pentapetalae</taxon>
        <taxon>rosids</taxon>
        <taxon>fabids</taxon>
        <taxon>Fabales</taxon>
        <taxon>Fabaceae</taxon>
        <taxon>Caesalpinioideae</taxon>
        <taxon>Cassia clade</taxon>
        <taxon>Senna</taxon>
    </lineage>
</organism>
<keyword evidence="1" id="KW-0472">Membrane</keyword>
<protein>
    <submittedName>
        <fullName evidence="2">Putative L-ascorbate peroxidase 6, chloroplastic/mitochondrial isoform X1</fullName>
    </submittedName>
</protein>
<comment type="caution">
    <text evidence="2">The sequence shown here is derived from an EMBL/GenBank/DDBJ whole genome shotgun (WGS) entry which is preliminary data.</text>
</comment>
<evidence type="ECO:0000313" key="2">
    <source>
        <dbReference type="EMBL" id="KAF7816846.1"/>
    </source>
</evidence>
<proteinExistence type="predicted"/>
<dbReference type="OrthoDB" id="1680954at2759"/>
<evidence type="ECO:0000256" key="1">
    <source>
        <dbReference type="SAM" id="Phobius"/>
    </source>
</evidence>
<accession>A0A834WEX9</accession>
<keyword evidence="2" id="KW-0575">Peroxidase</keyword>
<name>A0A834WEX9_9FABA</name>
<gene>
    <name evidence="2" type="ORF">G2W53_030815</name>
</gene>
<feature type="transmembrane region" description="Helical" evidence="1">
    <location>
        <begin position="32"/>
        <end position="51"/>
    </location>
</feature>
<dbReference type="Proteomes" id="UP000634136">
    <property type="component" value="Unassembled WGS sequence"/>
</dbReference>